<keyword evidence="1" id="KW-0732">Signal</keyword>
<dbReference type="Proteomes" id="UP001152607">
    <property type="component" value="Unassembled WGS sequence"/>
</dbReference>
<gene>
    <name evidence="2" type="ORF">PDIGIT_LOCUS15199</name>
</gene>
<dbReference type="OrthoDB" id="3643156at2759"/>
<reference evidence="2" key="1">
    <citation type="submission" date="2023-01" db="EMBL/GenBank/DDBJ databases">
        <authorList>
            <person name="Van Ghelder C."/>
            <person name="Rancurel C."/>
        </authorList>
    </citation>
    <scope>NUCLEOTIDE SEQUENCE</scope>
    <source>
        <strain evidence="2">CNCM I-4278</strain>
    </source>
</reference>
<dbReference type="AlphaFoldDB" id="A0A9W4UX54"/>
<feature type="signal peptide" evidence="1">
    <location>
        <begin position="1"/>
        <end position="18"/>
    </location>
</feature>
<organism evidence="2 3">
    <name type="scientific">Periconia digitata</name>
    <dbReference type="NCBI Taxonomy" id="1303443"/>
    <lineage>
        <taxon>Eukaryota</taxon>
        <taxon>Fungi</taxon>
        <taxon>Dikarya</taxon>
        <taxon>Ascomycota</taxon>
        <taxon>Pezizomycotina</taxon>
        <taxon>Dothideomycetes</taxon>
        <taxon>Pleosporomycetidae</taxon>
        <taxon>Pleosporales</taxon>
        <taxon>Massarineae</taxon>
        <taxon>Periconiaceae</taxon>
        <taxon>Periconia</taxon>
    </lineage>
</organism>
<evidence type="ECO:0000313" key="3">
    <source>
        <dbReference type="Proteomes" id="UP001152607"/>
    </source>
</evidence>
<name>A0A9W4UX54_9PLEO</name>
<evidence type="ECO:0000313" key="2">
    <source>
        <dbReference type="EMBL" id="CAI6341998.1"/>
    </source>
</evidence>
<sequence length="343" mass="37692">MMRSLASTFFALIIGAIAQNTYSSDPPGIAFRLTPYYGIAVIHFENKTSIPVARIHGSPDYQAFMARTPDTQSSGEVSALCRLLPALNHLTYPLNSTIDMCTNADVIHTKALLASLKAATESYLGTNICYAILSLDDPSTHKAHVAQQALGALGLYQASRIVSTSKQFVVAYSPKTQPAFEEEPWPVLAVDYSAHWFNIGLYTIGEMGIVSSVEGFDVSSPRIDEEDQPGALRDALRHLFDHPPIGMELPRQLRHLILYGDDVYNPVLRDILTEVMRDGETMTPHARDLLRDANVSSSVFDGPANTARLAYVITNGVDFYLNAPSAPGCKWRSKLYPRGKSEL</sequence>
<comment type="caution">
    <text evidence="2">The sequence shown here is derived from an EMBL/GenBank/DDBJ whole genome shotgun (WGS) entry which is preliminary data.</text>
</comment>
<proteinExistence type="predicted"/>
<feature type="chain" id="PRO_5040760561" evidence="1">
    <location>
        <begin position="19"/>
        <end position="343"/>
    </location>
</feature>
<dbReference type="EMBL" id="CAOQHR010000012">
    <property type="protein sequence ID" value="CAI6341998.1"/>
    <property type="molecule type" value="Genomic_DNA"/>
</dbReference>
<evidence type="ECO:0000256" key="1">
    <source>
        <dbReference type="SAM" id="SignalP"/>
    </source>
</evidence>
<protein>
    <submittedName>
        <fullName evidence="2">Uncharacterized protein</fullName>
    </submittedName>
</protein>
<accession>A0A9W4UX54</accession>
<keyword evidence="3" id="KW-1185">Reference proteome</keyword>